<accession>A0A917KGI6</accession>
<keyword evidence="3" id="KW-1185">Reference proteome</keyword>
<dbReference type="Gene3D" id="3.40.50.300">
    <property type="entry name" value="P-loop containing nucleotide triphosphate hydrolases"/>
    <property type="match status" value="1"/>
</dbReference>
<dbReference type="EMBL" id="BMOY01000054">
    <property type="protein sequence ID" value="GGJ13419.1"/>
    <property type="molecule type" value="Genomic_DNA"/>
</dbReference>
<organism evidence="2 3">
    <name type="scientific">Alicyclobacillus cellulosilyticus</name>
    <dbReference type="NCBI Taxonomy" id="1003997"/>
    <lineage>
        <taxon>Bacteria</taxon>
        <taxon>Bacillati</taxon>
        <taxon>Bacillota</taxon>
        <taxon>Bacilli</taxon>
        <taxon>Bacillales</taxon>
        <taxon>Alicyclobacillaceae</taxon>
        <taxon>Alicyclobacillus</taxon>
    </lineage>
</organism>
<feature type="domain" description="DNA2/NAM7 helicase helicase" evidence="1">
    <location>
        <begin position="294"/>
        <end position="410"/>
    </location>
</feature>
<protein>
    <recommendedName>
        <fullName evidence="1">DNA2/NAM7 helicase helicase domain-containing protein</fullName>
    </recommendedName>
</protein>
<proteinExistence type="predicted"/>
<gene>
    <name evidence="2" type="ORF">GCM10010885_23380</name>
</gene>
<dbReference type="InterPro" id="IPR027417">
    <property type="entry name" value="P-loop_NTPase"/>
</dbReference>
<dbReference type="InterPro" id="IPR025103">
    <property type="entry name" value="DUF4011"/>
</dbReference>
<dbReference type="Proteomes" id="UP000637695">
    <property type="component" value="Unassembled WGS sequence"/>
</dbReference>
<dbReference type="Pfam" id="PF13086">
    <property type="entry name" value="AAA_11"/>
    <property type="match status" value="1"/>
</dbReference>
<sequence>MQELLQRYRDRLIDLSKKNTGLRLLRITHKNHFDIASFAAIEPGMEKRITTDILSMKPEVPVLSVVAVTEDEAILNRRLTSLKREIDLIEQETGTNVFHVAYGFLEGTLVEDFYVRSPLVLYPARLVKKTIRKSQYWTVELDEQNPPFINPILILALRRYLEVDLGRLLREENFEVPKENVVSFLVNLLRQAGLNVTNGETSAVIKPFPVLNSRDVPTERVPFRIEPYMVMGKFRQSTSTLINDYDALLENPPQDGLLYRLLNETPNEEQLAEVKPEILNEVREAETFFVLDTDVSQEAAVIASRNRDGLIVHGPPGTGKSQVIVNLIADRLARGQRVLLVCQKPVALEVVYNRLSAIGLQHHVARVYDFNRDKASVYAKLGSVLQREIPKDVVTFDRMSAEMEELSKRLNLVAESLHASRPFGKTLRYLYTHAIWDQSLIRVC</sequence>
<dbReference type="SUPFAM" id="SSF52540">
    <property type="entry name" value="P-loop containing nucleoside triphosphate hydrolases"/>
    <property type="match status" value="1"/>
</dbReference>
<evidence type="ECO:0000313" key="3">
    <source>
        <dbReference type="Proteomes" id="UP000637695"/>
    </source>
</evidence>
<dbReference type="GO" id="GO:0004386">
    <property type="term" value="F:helicase activity"/>
    <property type="evidence" value="ECO:0007669"/>
    <property type="project" value="InterPro"/>
</dbReference>
<name>A0A917KGI6_9BACL</name>
<reference evidence="2" key="1">
    <citation type="journal article" date="2014" name="Int. J. Syst. Evol. Microbiol.">
        <title>Complete genome sequence of Corynebacterium casei LMG S-19264T (=DSM 44701T), isolated from a smear-ripened cheese.</title>
        <authorList>
            <consortium name="US DOE Joint Genome Institute (JGI-PGF)"/>
            <person name="Walter F."/>
            <person name="Albersmeier A."/>
            <person name="Kalinowski J."/>
            <person name="Ruckert C."/>
        </authorList>
    </citation>
    <scope>NUCLEOTIDE SEQUENCE</scope>
    <source>
        <strain evidence="2">JCM 18487</strain>
    </source>
</reference>
<reference evidence="2" key="2">
    <citation type="submission" date="2020-09" db="EMBL/GenBank/DDBJ databases">
        <authorList>
            <person name="Sun Q."/>
            <person name="Ohkuma M."/>
        </authorList>
    </citation>
    <scope>NUCLEOTIDE SEQUENCE</scope>
    <source>
        <strain evidence="2">JCM 18487</strain>
    </source>
</reference>
<dbReference type="Pfam" id="PF13195">
    <property type="entry name" value="DUF4011"/>
    <property type="match status" value="1"/>
</dbReference>
<comment type="caution">
    <text evidence="2">The sequence shown here is derived from an EMBL/GenBank/DDBJ whole genome shotgun (WGS) entry which is preliminary data.</text>
</comment>
<evidence type="ECO:0000259" key="1">
    <source>
        <dbReference type="Pfam" id="PF13086"/>
    </source>
</evidence>
<dbReference type="AlphaFoldDB" id="A0A917KGI6"/>
<evidence type="ECO:0000313" key="2">
    <source>
        <dbReference type="EMBL" id="GGJ13419.1"/>
    </source>
</evidence>
<dbReference type="RefSeq" id="WP_188883333.1">
    <property type="nucleotide sequence ID" value="NZ_BMOY01000054.1"/>
</dbReference>
<dbReference type="InterPro" id="IPR041677">
    <property type="entry name" value="DNA2/NAM7_AAA_11"/>
</dbReference>